<reference evidence="1 2" key="1">
    <citation type="journal article" date="2010" name="BMC Genomics">
        <title>Genome analysis and comparative genomics of a Giardia intestinalis assemblage E isolate.</title>
        <authorList>
            <person name="Jerlstrom-Hultqvist J."/>
            <person name="Franzen O."/>
            <person name="Ankarklev J."/>
            <person name="Xu F."/>
            <person name="Nohynkova E."/>
            <person name="Andersson J.O."/>
            <person name="Svard S.G."/>
            <person name="Andersson B."/>
        </authorList>
    </citation>
    <scope>NUCLEOTIDE SEQUENCE [LARGE SCALE GENOMIC DNA]</scope>
    <source>
        <strain evidence="1 2">P15</strain>
    </source>
</reference>
<comment type="caution">
    <text evidence="1">The sequence shown here is derived from an EMBL/GenBank/DDBJ whole genome shotgun (WGS) entry which is preliminary data.</text>
</comment>
<dbReference type="OMA" id="IRFYFYS"/>
<dbReference type="EMBL" id="ACVC01000148">
    <property type="protein sequence ID" value="EFO63042.1"/>
    <property type="molecule type" value="Genomic_DNA"/>
</dbReference>
<protein>
    <recommendedName>
        <fullName evidence="3">PCI domain-containing protein</fullName>
    </recommendedName>
</protein>
<sequence length="479" mass="53221">MSNSVAVDAFTMLASGTPSSSVSSLLTKISSHVKDISLSSVLQHLQKSFPQILELSGARPDMSEKKGSAPGSPLPRILGTPSKCSTVVSSQRVEPVEIEQDYLTNAMLASFFVLYKYPVSPEVMAIKRALSTMNTLTFLTKASASSCSVFLLAQVIHLVLVDVISIYTTKATTISSGHNHNKLQLDAEYEAIEGGIVSSLRDFSSRNNHDEIVIVLLNALLRLQLLTFNYLSAYRSILNYRVVVFSISHPQLIRFYFYSALTVAIIGQHARALKLISNANQLFADYSPTISMKTQISVDLAAFTTLFKMLTCTDSSASQSPTNDCCEELVSKVSFPNIYKVLLFKRMARIKTQLAYIGKIFKRISLSEVCRRINASKDEAKDYLISGAMENAFNVKFDEDENGDCIVTIIQRQEQLLSSKANFRIEALQLVDRLSFIRSSLTQQDVLLSRHNEKHDQDNNTGIYLDTLDFMDVGFSDTD</sequence>
<dbReference type="OrthoDB" id="1713558at2759"/>
<evidence type="ECO:0000313" key="2">
    <source>
        <dbReference type="Proteomes" id="UP000008974"/>
    </source>
</evidence>
<evidence type="ECO:0000313" key="1">
    <source>
        <dbReference type="EMBL" id="EFO63042.1"/>
    </source>
</evidence>
<dbReference type="AlphaFoldDB" id="E1F3A7"/>
<dbReference type="VEuPathDB" id="GiardiaDB:GLP15_4077"/>
<gene>
    <name evidence="1" type="ORF">GLP15_4077</name>
</gene>
<accession>E1F3A7</accession>
<organism evidence="1 2">
    <name type="scientific">Giardia intestinalis (strain P15)</name>
    <name type="common">Giardia lamblia</name>
    <dbReference type="NCBI Taxonomy" id="658858"/>
    <lineage>
        <taxon>Eukaryota</taxon>
        <taxon>Metamonada</taxon>
        <taxon>Diplomonadida</taxon>
        <taxon>Hexamitidae</taxon>
        <taxon>Giardiinae</taxon>
        <taxon>Giardia</taxon>
    </lineage>
</organism>
<dbReference type="Proteomes" id="UP000008974">
    <property type="component" value="Unassembled WGS sequence"/>
</dbReference>
<evidence type="ECO:0008006" key="3">
    <source>
        <dbReference type="Google" id="ProtNLM"/>
    </source>
</evidence>
<proteinExistence type="predicted"/>
<name>E1F3A7_GIAIA</name>